<protein>
    <submittedName>
        <fullName evidence="5">Uncharacterized protein</fullName>
    </submittedName>
</protein>
<keyword evidence="6" id="KW-1185">Reference proteome</keyword>
<feature type="region of interest" description="Disordered" evidence="2">
    <location>
        <begin position="2618"/>
        <end position="2666"/>
    </location>
</feature>
<feature type="compositionally biased region" description="Basic and acidic residues" evidence="2">
    <location>
        <begin position="3795"/>
        <end position="3805"/>
    </location>
</feature>
<evidence type="ECO:0000313" key="5">
    <source>
        <dbReference type="EMBL" id="KAI6777886.1"/>
    </source>
</evidence>
<reference evidence="5" key="1">
    <citation type="journal article" date="2021" name="J Fungi (Basel)">
        <title>Genomic and Metabolomic Analyses of the Marine Fungus Emericellopsis cladophorae: Insights into Saltwater Adaptability Mechanisms and Its Biosynthetic Potential.</title>
        <authorList>
            <person name="Goncalves M.F.M."/>
            <person name="Hilario S."/>
            <person name="Van de Peer Y."/>
            <person name="Esteves A.C."/>
            <person name="Alves A."/>
        </authorList>
    </citation>
    <scope>NUCLEOTIDE SEQUENCE</scope>
    <source>
        <strain evidence="5">MUM 19.33</strain>
    </source>
</reference>
<dbReference type="EMBL" id="JAGIXG020000093">
    <property type="protein sequence ID" value="KAI6777886.1"/>
    <property type="molecule type" value="Genomic_DNA"/>
</dbReference>
<proteinExistence type="predicted"/>
<name>A0A9P9XU88_9HYPO</name>
<dbReference type="RefSeq" id="XP_051358742.1">
    <property type="nucleotide sequence ID" value="XM_051510348.1"/>
</dbReference>
<dbReference type="GeneID" id="75826546"/>
<keyword evidence="1" id="KW-0175">Coiled coil</keyword>
<dbReference type="Pfam" id="PF20220">
    <property type="entry name" value="ABC_toxin_N"/>
    <property type="match status" value="1"/>
</dbReference>
<dbReference type="InterPro" id="IPR046839">
    <property type="entry name" value="ABC_toxin_N"/>
</dbReference>
<dbReference type="InterPro" id="IPR040840">
    <property type="entry name" value="TcA_TcB_BD"/>
</dbReference>
<evidence type="ECO:0000256" key="1">
    <source>
        <dbReference type="SAM" id="Coils"/>
    </source>
</evidence>
<feature type="compositionally biased region" description="Polar residues" evidence="2">
    <location>
        <begin position="2650"/>
        <end position="2666"/>
    </location>
</feature>
<evidence type="ECO:0000259" key="4">
    <source>
        <dbReference type="Pfam" id="PF20220"/>
    </source>
</evidence>
<evidence type="ECO:0000256" key="2">
    <source>
        <dbReference type="SAM" id="MobiDB-lite"/>
    </source>
</evidence>
<feature type="region of interest" description="Disordered" evidence="2">
    <location>
        <begin position="3779"/>
        <end position="3805"/>
    </location>
</feature>
<feature type="coiled-coil region" evidence="1">
    <location>
        <begin position="3197"/>
        <end position="3245"/>
    </location>
</feature>
<gene>
    <name evidence="5" type="ORF">J7T54_000024</name>
</gene>
<feature type="compositionally biased region" description="Basic and acidic residues" evidence="2">
    <location>
        <begin position="1150"/>
        <end position="1173"/>
    </location>
</feature>
<evidence type="ECO:0000313" key="6">
    <source>
        <dbReference type="Proteomes" id="UP001055219"/>
    </source>
</evidence>
<dbReference type="Pfam" id="PF18276">
    <property type="entry name" value="TcA_TcB_BD"/>
    <property type="match status" value="1"/>
</dbReference>
<feature type="region of interest" description="Disordered" evidence="2">
    <location>
        <begin position="1144"/>
        <end position="1178"/>
    </location>
</feature>
<feature type="domain" description="ABC toxin N-terminal" evidence="4">
    <location>
        <begin position="2313"/>
        <end position="2435"/>
    </location>
</feature>
<feature type="domain" description="Tc toxin complex TcA C-terminal TcB-binding" evidence="3">
    <location>
        <begin position="3209"/>
        <end position="3532"/>
    </location>
</feature>
<feature type="compositionally biased region" description="Low complexity" evidence="2">
    <location>
        <begin position="2627"/>
        <end position="2639"/>
    </location>
</feature>
<accession>A0A9P9XU88</accession>
<sequence length="3805" mass="415280">MTIDLIIVRLLPSPPTDAATFRDYIRDLSIQCFDQNITNVDESTNPTGANQVLLGEASGLLSFSASQAWDAIITPIDIPDPEPGRKKKLPKSIIQHTAANVPRGFPQPPTSGVLKAVATAVIVVDMQPPDAGAAHKEYPKKTGYDVRLVLKRSGVALEAPSIEWNATCYTVRDLSPYAVDYMGIANNPIILDGFPRMTVPSLYALIPSAPSPLPAGTAAILLQQNGNPPPFDELVNGVNLVLAKYDLDTGTRLQNLIQPLTEAQSQDIASEIVYNRAWLPLPSPVPEESLSLEDLYTSPGTYNDMTRTKFEGNLAAYHAKLDADARRLASYIFAASAAVAAERLSAESSMALLTFPLDARMVPSTQPQSSSTNGQSTAQLSVVLTSWDAFAVAPPSSPAARIDPSFVVPAAYFYALGYQLSPTLTPELRYRALVNSTPEFIKTTVVAAVGAGILGPSESTVTQGDDGGNVSINTAQAVRRLCALLPNVVNMLGGLTASGASASTQLPQQPVLAMALVSGLVALWRDFDRQDQAFWTTDRFSDDAYLNLILQIAASGDPGLKPAIASAALVPAKIPPAPPGSPPTVIRHAYELHSITTEAWKDFFLSGTNPPSLPAWTAPGDVVSRVEAFVRRLQMLFFVTWQAPSSPGETSAHLIPVLDAGPAEFNGLPSDSDTGAGDLLAVFLQSATGFSFEGDWDDDLVQVALLAAFPDPSPPNLSSFGDDGTEKLRRWLGVTLKTLWTLVHVTNLSDAASVSTYRRFAYMEALYSRGFVSADGIVALSVTQFAAGLSGTIIEPVHVPAIHALAVALPHSLPSSGIEPGWGFVPANPGGAQTLVNCIPAPTLDPLGRVAYLHEILRTPLKLHVQQDGMDMTVKDLLSTRRGDIGSLYVSKANLETTIPLADLAIESLEAVGAMVANDQTAPHGIVHQTTSHPAAKLLGLCLSEDGQGQDQGPGPAHCCPPGLPSPPELLAAIPEHSHPAIQVARPGVYHRLESTFTSPALPFARHLDMTRSYLACVGTRRFDTMRRFRRDITEFALDPSRDPPEWQAHAWRFPVRIEIGLEYLGLSKQEYATLYTSDLDEEQVAGLYGLSLSESSWTDTALKLHGFMRGLDLTYCDVLKLKASGYVDFTLVVDDRSRLQASSIHPTHARADTNHGHGESDFTRDEGEREAAADTVGPRDCPPCCLDIWRIRFPNVKARKNTETHLKQLAVFVRLWRTLNAGCRHKLSFRRLADICTVLQLFGDKEMINPAFIRRLVALLMLADCFGLPWSAENDGEDCLGLAPDSKKAPGSARTEILALWDPSVPRPPNASPAWDWAVSAMIDVVQRYAEREYHVHAGASHGASPKILAENLSHLARLAGFSLDAAQDPSWHFDPVCTLRFAEVLAKICASRFTVGELLFLFTVQDHVDGDDPFPIAPQLETASHPLSSLPDDELEFSLEALRKTLLRAEDDEDECAALSDDACDALDWSRVQGILHDAGYTSFPTMSGGTNDALQSLAEHFFPSAVARSGGRSVDARSRQWTAPLDPLDTSPAMWAADPCGPLHYRTVASEDSRLNSNSGSGELYVALPLRDDAVLAKLRAIRQLRPEEARAVQELYFAPRAALAPFALLFRNFGRAVEHLVQADECARWRLFAREVLVFERRVRIIARHIAVHVRHVTNKSRLTCTCEACGSPPIDTSLAITVLRHLVADENRALAPWENDSGAPPDPEQFQWGTSPRFSGGALAGLLGIAGTGLAGEIHSVPGANAGPMTDAGMAGANKRWEEIRGGLKAFGLVQDRWNCPVPTVIPDLETRPSGPETREAVSVRNGFAWRNRDGCLLQGAEPFDCEWTGTLLVECSGCYVFSAGAPCDTAEGLPGRDGCDSDLWSVTLKRGQKTYKLLRHDGGEHQGRSTGPSFVSDSVQLHQGAYAIHVVYRQVDPHFSQVADAVTRERTGFEVRYQGPQTKSRCILVPLRNLVIDSKQGPMGSFLGKTRQRESSVSRFLANQYIPTLCDARRTYQRVFKAALLISRFSLSADGPKDGWHCDGLSEMEFLLGSGHQFKGTAYYRRPGEDKYIAHHAYLDFNLLPVSDPYLPPSETVDSRVEPSAQRQAALFDTWERLFDYTHLRGEVRQLRRDRKPGGHHRYPSDTRGTVWVMFYEAGSQHQLGPPSSHDDAANLALRHCGVDVGLKDTLLNYVYLKLPPADSNQRPEPDIHHILAVPDLQNERWTTRLWHARAWAKRLADNFQTDVLERARPALWAADDDALGLGTVVPEDTDTNGNPVPSQSGVHNLIRFVQYSLLGIDPDRHDGVESACGEVNRLSALKTLNDGLRLRARDALVAFLCQMGRVPLPFGGSGHETGDDTSTTPRDLVDLLLLDVEARLDGRTTRIQDGIVAAQRLVTRLRIGLEPQLRMTPGDRSDLDEAWEGRLASFQVWSAHTRRTLYAENWATWDELRVLETTEAGWFLTQALRRDTSTLAAPGRPVWFSAGVSGEGDDEEAPATSGLEMQQADRDLATLGRHKDSTLENLLLMATPDNIPRPTLLSVGLKTVSQGATPASNTPNTTDELRIVATRTYGVHLPFWIESAIRLGARFLRVAAAGRPPAFVYDSSKVPVVDEYYFWLAPANIYSHEDAPQNADIGTSSADDPSAPAWADPDPEADEKNTQDTGSLGITTKTKTAQRLTWKPRPATALFWACVHNGCLLAPRRSATYVKATQLPNDGRLHLELVGRCMDSLFFTVAGDGSDDDGHPQAQSSTPLGTALGFRYDLASDEAVALPQSIPDVFAPHSSWFSSKGPFASFPAYPRFVYFASGTPLAPTTAFGAALAMAGKLRDNGCFSAALDWYRTAFDPLARDNSWALCSRSSATGGTVILDSPCCPATADSSLQPKLVRSRAVLLEYLETMLQWSDNVADTSTEAEAAQLAQVLAETMARLLGPAPATVIAHPDSRIEQNMSVSSFFSAASPLNPRLLRLYDQVTDRLSTLNRRQNSGHATPAALSCLSFNCPPSPSSLQGEMSGASQPYRFTAVFPKAVELTGLVRGLASSLISAYERGDGAYISALRASHERTLLELGISTAQQQWRAADWEVDALQQAMKAALARRRYYVALRDGGLMPGEESHVTGTETAMSSSTAANVSEGLGQVFSLIPDLATGVAGMGPLVKTELPIGTKMAAATGAVARVLNTVASISTSQAGLSLTRAGWDRRLFEWRHQAELAQVEIAQVKRQRLAAERRRASALRELNAHERQREHAEEVMAFERDRHSRHALHLFLQRETAALLRATFSLALRTAREAHAAFLFERVPPGTASQPFPTGADLWDDTGGGGGGRRNSAVHAGLMAGERLDLALRRLEHSYMALNGRELELSKRISLRERFPRAFLALRQRGTCEIGLPESIFDADYPGHYLRRLRSVTVSVPCVAGPYTGVHCELRLLGSSVRTEPLVPPRAASCSSCGCCGRGSGQGEKESRGSPMSETDPYVVHRYTSSSAVATSHGQDDSGLFELSFRDERYLPFEYEGAMSRWCITLPRRYNLFDFSSLSDVVLSLNYTARDGGPILRRLALDRLSGCVAAHLHGGDGHGSCGSSNALWRGFEIRREFSDLWPPFARSSDAGCEECRCASLPRCPHTFDVPLRLRRGMFPFFPGRKSVRITTLCVSVSLRRPCQNSLDIACHCTGKRCPRRHFPVVFVPPGKEHCREKWRAVECVEQQLVTADIEEPWANAGGEYDDVFSCEIGDLNLGPVSEERGFEYRSRDNDQQTYGLLRFPRRMREVVDAWLLCGYEVVDCCGEGSRKKGAGNIFDGKGQGGRRPTRKYFAEDSEGSRL</sequence>
<dbReference type="Proteomes" id="UP001055219">
    <property type="component" value="Unassembled WGS sequence"/>
</dbReference>
<comment type="caution">
    <text evidence="5">The sequence shown here is derived from an EMBL/GenBank/DDBJ whole genome shotgun (WGS) entry which is preliminary data.</text>
</comment>
<dbReference type="OrthoDB" id="4940706at2759"/>
<organism evidence="5 6">
    <name type="scientific">Emericellopsis cladophorae</name>
    <dbReference type="NCBI Taxonomy" id="2686198"/>
    <lineage>
        <taxon>Eukaryota</taxon>
        <taxon>Fungi</taxon>
        <taxon>Dikarya</taxon>
        <taxon>Ascomycota</taxon>
        <taxon>Pezizomycotina</taxon>
        <taxon>Sordariomycetes</taxon>
        <taxon>Hypocreomycetidae</taxon>
        <taxon>Hypocreales</taxon>
        <taxon>Bionectriaceae</taxon>
        <taxon>Emericellopsis</taxon>
    </lineage>
</organism>
<reference evidence="5" key="2">
    <citation type="submission" date="2022-07" db="EMBL/GenBank/DDBJ databases">
        <authorList>
            <person name="Goncalves M.F.M."/>
            <person name="Hilario S."/>
            <person name="Van De Peer Y."/>
            <person name="Esteves A.C."/>
            <person name="Alves A."/>
        </authorList>
    </citation>
    <scope>NUCLEOTIDE SEQUENCE</scope>
    <source>
        <strain evidence="5">MUM 19.33</strain>
    </source>
</reference>
<evidence type="ECO:0000259" key="3">
    <source>
        <dbReference type="Pfam" id="PF18276"/>
    </source>
</evidence>